<reference evidence="1 2" key="1">
    <citation type="submission" date="2019-05" db="EMBL/GenBank/DDBJ databases">
        <title>Another draft genome of Portunus trituberculatus and its Hox gene families provides insights of decapod evolution.</title>
        <authorList>
            <person name="Jeong J.-H."/>
            <person name="Song I."/>
            <person name="Kim S."/>
            <person name="Choi T."/>
            <person name="Kim D."/>
            <person name="Ryu S."/>
            <person name="Kim W."/>
        </authorList>
    </citation>
    <scope>NUCLEOTIDE SEQUENCE [LARGE SCALE GENOMIC DNA]</scope>
    <source>
        <tissue evidence="1">Muscle</tissue>
    </source>
</reference>
<dbReference type="Proteomes" id="UP000324222">
    <property type="component" value="Unassembled WGS sequence"/>
</dbReference>
<keyword evidence="2" id="KW-1185">Reference proteome</keyword>
<comment type="caution">
    <text evidence="1">The sequence shown here is derived from an EMBL/GenBank/DDBJ whole genome shotgun (WGS) entry which is preliminary data.</text>
</comment>
<evidence type="ECO:0000313" key="2">
    <source>
        <dbReference type="Proteomes" id="UP000324222"/>
    </source>
</evidence>
<evidence type="ECO:0000313" key="1">
    <source>
        <dbReference type="EMBL" id="MPC36713.1"/>
    </source>
</evidence>
<gene>
    <name evidence="1" type="ORF">E2C01_030180</name>
</gene>
<sequence length="69" mass="8009">MELSTSRCSMRQETHAEQEWHYSFSHGALAAHLNSTAQLLPHIQETVQLFTVFCRLHRSNPEISEEVEK</sequence>
<proteinExistence type="predicted"/>
<organism evidence="1 2">
    <name type="scientific">Portunus trituberculatus</name>
    <name type="common">Swimming crab</name>
    <name type="synonym">Neptunus trituberculatus</name>
    <dbReference type="NCBI Taxonomy" id="210409"/>
    <lineage>
        <taxon>Eukaryota</taxon>
        <taxon>Metazoa</taxon>
        <taxon>Ecdysozoa</taxon>
        <taxon>Arthropoda</taxon>
        <taxon>Crustacea</taxon>
        <taxon>Multicrustacea</taxon>
        <taxon>Malacostraca</taxon>
        <taxon>Eumalacostraca</taxon>
        <taxon>Eucarida</taxon>
        <taxon>Decapoda</taxon>
        <taxon>Pleocyemata</taxon>
        <taxon>Brachyura</taxon>
        <taxon>Eubrachyura</taxon>
        <taxon>Portunoidea</taxon>
        <taxon>Portunidae</taxon>
        <taxon>Portuninae</taxon>
        <taxon>Portunus</taxon>
    </lineage>
</organism>
<dbReference type="AlphaFoldDB" id="A0A5B7EV07"/>
<name>A0A5B7EV07_PORTR</name>
<accession>A0A5B7EV07</accession>
<protein>
    <submittedName>
        <fullName evidence="1">Uncharacterized protein</fullName>
    </submittedName>
</protein>
<dbReference type="EMBL" id="VSRR010003586">
    <property type="protein sequence ID" value="MPC36713.1"/>
    <property type="molecule type" value="Genomic_DNA"/>
</dbReference>